<dbReference type="InterPro" id="IPR010730">
    <property type="entry name" value="HET"/>
</dbReference>
<dbReference type="PANTHER" id="PTHR24148">
    <property type="entry name" value="ANKYRIN REPEAT DOMAIN-CONTAINING PROTEIN 39 HOMOLOG-RELATED"/>
    <property type="match status" value="1"/>
</dbReference>
<protein>
    <submittedName>
        <fullName evidence="2">Heterokaryon incompatibility protein-domain-containing protein</fullName>
    </submittedName>
</protein>
<evidence type="ECO:0000313" key="3">
    <source>
        <dbReference type="Proteomes" id="UP001175000"/>
    </source>
</evidence>
<dbReference type="PANTHER" id="PTHR24148:SF64">
    <property type="entry name" value="HETEROKARYON INCOMPATIBILITY DOMAIN-CONTAINING PROTEIN"/>
    <property type="match status" value="1"/>
</dbReference>
<keyword evidence="3" id="KW-1185">Reference proteome</keyword>
<dbReference type="InterPro" id="IPR052895">
    <property type="entry name" value="HetReg/Transcr_Mod"/>
</dbReference>
<reference evidence="2" key="1">
    <citation type="submission" date="2023-06" db="EMBL/GenBank/DDBJ databases">
        <title>Genome-scale phylogeny and comparative genomics of the fungal order Sordariales.</title>
        <authorList>
            <consortium name="Lawrence Berkeley National Laboratory"/>
            <person name="Hensen N."/>
            <person name="Bonometti L."/>
            <person name="Westerberg I."/>
            <person name="Brannstrom I.O."/>
            <person name="Guillou S."/>
            <person name="Cros-Aarteil S."/>
            <person name="Calhoun S."/>
            <person name="Haridas S."/>
            <person name="Kuo A."/>
            <person name="Mondo S."/>
            <person name="Pangilinan J."/>
            <person name="Riley R."/>
            <person name="Labutti K."/>
            <person name="Andreopoulos B."/>
            <person name="Lipzen A."/>
            <person name="Chen C."/>
            <person name="Yanf M."/>
            <person name="Daum C."/>
            <person name="Ng V."/>
            <person name="Clum A."/>
            <person name="Steindorff A."/>
            <person name="Ohm R."/>
            <person name="Martin F."/>
            <person name="Silar P."/>
            <person name="Natvig D."/>
            <person name="Lalanne C."/>
            <person name="Gautier V."/>
            <person name="Ament-Velasquez S.L."/>
            <person name="Kruys A."/>
            <person name="Hutchinson M.I."/>
            <person name="Powell A.J."/>
            <person name="Barry K."/>
            <person name="Miller A.N."/>
            <person name="Grigoriev I.V."/>
            <person name="Debuchy R."/>
            <person name="Gladieux P."/>
            <person name="Thoren M.H."/>
            <person name="Johannesson H."/>
        </authorList>
    </citation>
    <scope>NUCLEOTIDE SEQUENCE</scope>
    <source>
        <strain evidence="2">CBS 606.72</strain>
    </source>
</reference>
<organism evidence="2 3">
    <name type="scientific">Immersiella caudata</name>
    <dbReference type="NCBI Taxonomy" id="314043"/>
    <lineage>
        <taxon>Eukaryota</taxon>
        <taxon>Fungi</taxon>
        <taxon>Dikarya</taxon>
        <taxon>Ascomycota</taxon>
        <taxon>Pezizomycotina</taxon>
        <taxon>Sordariomycetes</taxon>
        <taxon>Sordariomycetidae</taxon>
        <taxon>Sordariales</taxon>
        <taxon>Lasiosphaeriaceae</taxon>
        <taxon>Immersiella</taxon>
    </lineage>
</organism>
<dbReference type="Proteomes" id="UP001175000">
    <property type="component" value="Unassembled WGS sequence"/>
</dbReference>
<evidence type="ECO:0000259" key="1">
    <source>
        <dbReference type="Pfam" id="PF06985"/>
    </source>
</evidence>
<dbReference type="EMBL" id="JAULSU010000003">
    <property type="protein sequence ID" value="KAK0623689.1"/>
    <property type="molecule type" value="Genomic_DNA"/>
</dbReference>
<gene>
    <name evidence="2" type="ORF">B0T14DRAFT_495128</name>
</gene>
<evidence type="ECO:0000313" key="2">
    <source>
        <dbReference type="EMBL" id="KAK0623689.1"/>
    </source>
</evidence>
<dbReference type="AlphaFoldDB" id="A0AA40C3R6"/>
<accession>A0AA40C3R6</accession>
<comment type="caution">
    <text evidence="2">The sequence shown here is derived from an EMBL/GenBank/DDBJ whole genome shotgun (WGS) entry which is preliminary data.</text>
</comment>
<sequence>MATSVFSAIDSAAGEIRLLTISPSESQEDVLICHLAPALLSSLPQYEALSYTWGKPNVFSDIQLNGQPFPVQENAAAALRRLRHEKTPRTVWVDAICINQMDVREKEGQLPLMRRIYEQSEQVCVWLGEPTESTELAIQELQSELGVDFVATGGKSLVNNYLASLLAPSHPLRNISSGVAWQWFGQLENELQKGDLRELMSRPWWSRVWIIQEAVVGKKIIFMVGGDSFPWGAIEKALSRIRNGTVGLSITTTVTVFGTVANPETYSANDRTYQLISRLRSAWHAGSVQISIYELLYEFRHLECTNQRDRVFGWLGLARAGGHFEDIAPDYTSSTRDVFMKSALSIIGDTGTLDILNCVREWRGVQKPPNQAYAFSLPDQAKYHDVGAMVSDGPGTNSRRGWARLPEGWERIPRNEQRLGGFTMLKTMWKGQSARYYDHNTNTTHEESPLEGKEPPVCRHVALQREVPPGWVKTWDNLGRATIKYDPARTSSSSPPQDLDTSDLLDSLPSWVPNFSAITHLDPHPFLDWSDTNPLYNACASTPATAVPNFNNKTLTVEGIHFDTILAISSPWHPTSPIISRRAAPILSTWETLALNTSLFSPHPCPYHSSLLEGRKEALWRTHLASSPTQPLADATKLRPLMEAWYDRTSWATHLPALEETASQTLWEGISAEVDVGKQHWDLHAELRRQEGYDFDTSGVDGLYAELIKRIQAVCAHRALFVTRRGYMGLAPWNARVGDAVCVLKGGKTPFLLREKNEGLYSLVGEAFVQGIMGGEVMKGDLVMMRLFCLI</sequence>
<dbReference type="Pfam" id="PF26639">
    <property type="entry name" value="Het-6_barrel"/>
    <property type="match status" value="1"/>
</dbReference>
<dbReference type="Pfam" id="PF06985">
    <property type="entry name" value="HET"/>
    <property type="match status" value="1"/>
</dbReference>
<proteinExistence type="predicted"/>
<name>A0AA40C3R6_9PEZI</name>
<feature type="domain" description="Heterokaryon incompatibility" evidence="1">
    <location>
        <begin position="46"/>
        <end position="213"/>
    </location>
</feature>